<dbReference type="PANTHER" id="PTHR23314">
    <property type="entry name" value="SPERM-ASSOCIATED ANTIGEN 6 ARMADILLO REPEAT-CONTAINING"/>
    <property type="match status" value="1"/>
</dbReference>
<dbReference type="SMART" id="SM00185">
    <property type="entry name" value="ARM"/>
    <property type="match status" value="9"/>
</dbReference>
<dbReference type="InterPro" id="IPR000225">
    <property type="entry name" value="Armadillo"/>
</dbReference>
<dbReference type="EMBL" id="JACAZI010000007">
    <property type="protein sequence ID" value="KAF7356897.1"/>
    <property type="molecule type" value="Genomic_DNA"/>
</dbReference>
<keyword evidence="2" id="KW-1185">Reference proteome</keyword>
<reference evidence="1" key="1">
    <citation type="submission" date="2020-05" db="EMBL/GenBank/DDBJ databases">
        <title>Mycena genomes resolve the evolution of fungal bioluminescence.</title>
        <authorList>
            <person name="Tsai I.J."/>
        </authorList>
    </citation>
    <scope>NUCLEOTIDE SEQUENCE</scope>
    <source>
        <strain evidence="1">CCC161011</strain>
    </source>
</reference>
<dbReference type="GO" id="GO:0003341">
    <property type="term" value="P:cilium movement"/>
    <property type="evidence" value="ECO:0007669"/>
    <property type="project" value="TreeGrafter"/>
</dbReference>
<dbReference type="InterPro" id="IPR011989">
    <property type="entry name" value="ARM-like"/>
</dbReference>
<protein>
    <recommendedName>
        <fullName evidence="3">ARM repeat-containing protein</fullName>
    </recommendedName>
</protein>
<dbReference type="GO" id="GO:0008017">
    <property type="term" value="F:microtubule binding"/>
    <property type="evidence" value="ECO:0007669"/>
    <property type="project" value="TreeGrafter"/>
</dbReference>
<evidence type="ECO:0008006" key="3">
    <source>
        <dbReference type="Google" id="ProtNLM"/>
    </source>
</evidence>
<evidence type="ECO:0000313" key="2">
    <source>
        <dbReference type="Proteomes" id="UP000620124"/>
    </source>
</evidence>
<proteinExistence type="predicted"/>
<sequence>MQPLARQQTRASIYSWWSDSNPGLRGPTINLHTVAKPLMKLMYHRQVREIIRKNRDSPLSSGTLEIYSSYFPWNFVSWWTKAAILWELARRAEASEVEARVVVDSPIFPLIVQLLESPNSEARSSSCRLLGYLAQYESTAPAILKLKPSVWLVSLLRNDNSDALGEAVSALFEIARWSDGAQAVVDAKTTDYILILLQSSYAHVRETTCELVGVLASQESTAPAILELKPHVQLVSLLSDDHSSIVRSAMHALAKIARWPDGAQAVVDAKATDHILILLQSSDAYVRKWTCKLVRWLAYHESTASAILGLKLYVQLVSLLHDDHSAAIGSAMYALSKIARWTDGAQAVVDAKATDHILILLQSSDAYVRKWTCELVGWLASHESTAPAILELKLYVQLVSLLSDDHSGVIGSAMCGLANIARWLDGAQAVVDAKAMDHTLILLQSSDVYVRKWTGQLVGWLASHESTAPAILGLKLYVQLVFLLCDGHSDIVRSAMYALSEIARWADGAQAVVDAKATDHILILLQSSNPYVRKWTCQLVGWLASHESTAPAILKLEPCLLLASLLHDHEVIEWAANALTQLAAWSDGAQAIVHARALDRVLELLQSSNPSIQGWSCKLVGWLASHEPTAPAIMKLAPSPQLVSLLPHPDADTREAAIFALAAISGWPKGCWPCRHRR</sequence>
<dbReference type="SUPFAM" id="SSF48371">
    <property type="entry name" value="ARM repeat"/>
    <property type="match status" value="1"/>
</dbReference>
<dbReference type="AlphaFoldDB" id="A0A8H6YD07"/>
<dbReference type="GO" id="GO:0015630">
    <property type="term" value="C:microtubule cytoskeleton"/>
    <property type="evidence" value="ECO:0007669"/>
    <property type="project" value="TreeGrafter"/>
</dbReference>
<dbReference type="OrthoDB" id="3019193at2759"/>
<gene>
    <name evidence="1" type="ORF">MVEN_01025500</name>
</gene>
<name>A0A8H6YD07_9AGAR</name>
<dbReference type="PANTHER" id="PTHR23314:SF0">
    <property type="entry name" value="SPERM-ASSOCIATED ANTIGEN 6"/>
    <property type="match status" value="1"/>
</dbReference>
<dbReference type="InterPro" id="IPR016024">
    <property type="entry name" value="ARM-type_fold"/>
</dbReference>
<accession>A0A8H6YD07</accession>
<comment type="caution">
    <text evidence="1">The sequence shown here is derived from an EMBL/GenBank/DDBJ whole genome shotgun (WGS) entry which is preliminary data.</text>
</comment>
<evidence type="ECO:0000313" key="1">
    <source>
        <dbReference type="EMBL" id="KAF7356897.1"/>
    </source>
</evidence>
<dbReference type="Proteomes" id="UP000620124">
    <property type="component" value="Unassembled WGS sequence"/>
</dbReference>
<dbReference type="Gene3D" id="1.25.10.10">
    <property type="entry name" value="Leucine-rich Repeat Variant"/>
    <property type="match status" value="4"/>
</dbReference>
<organism evidence="1 2">
    <name type="scientific">Mycena venus</name>
    <dbReference type="NCBI Taxonomy" id="2733690"/>
    <lineage>
        <taxon>Eukaryota</taxon>
        <taxon>Fungi</taxon>
        <taxon>Dikarya</taxon>
        <taxon>Basidiomycota</taxon>
        <taxon>Agaricomycotina</taxon>
        <taxon>Agaricomycetes</taxon>
        <taxon>Agaricomycetidae</taxon>
        <taxon>Agaricales</taxon>
        <taxon>Marasmiineae</taxon>
        <taxon>Mycenaceae</taxon>
        <taxon>Mycena</taxon>
    </lineage>
</organism>